<dbReference type="PANTHER" id="PTHR24033:SF224">
    <property type="entry name" value="C-TYPE LECTIN"/>
    <property type="match status" value="1"/>
</dbReference>
<keyword evidence="5 6" id="KW-1015">Disulfide bond</keyword>
<keyword evidence="2 8" id="KW-0812">Transmembrane</keyword>
<evidence type="ECO:0000256" key="3">
    <source>
        <dbReference type="ARBA" id="ARBA00022989"/>
    </source>
</evidence>
<feature type="domain" description="EGF-like" evidence="9">
    <location>
        <begin position="907"/>
        <end position="944"/>
    </location>
</feature>
<evidence type="ECO:0000256" key="4">
    <source>
        <dbReference type="ARBA" id="ARBA00023136"/>
    </source>
</evidence>
<organism evidence="11 12">
    <name type="scientific">Adineta steineri</name>
    <dbReference type="NCBI Taxonomy" id="433720"/>
    <lineage>
        <taxon>Eukaryota</taxon>
        <taxon>Metazoa</taxon>
        <taxon>Spiralia</taxon>
        <taxon>Gnathifera</taxon>
        <taxon>Rotifera</taxon>
        <taxon>Eurotatoria</taxon>
        <taxon>Bdelloidea</taxon>
        <taxon>Adinetida</taxon>
        <taxon>Adinetidae</taxon>
        <taxon>Adineta</taxon>
    </lineage>
</organism>
<feature type="transmembrane region" description="Helical" evidence="8">
    <location>
        <begin position="1365"/>
        <end position="1383"/>
    </location>
</feature>
<dbReference type="Gene3D" id="2.10.25.10">
    <property type="entry name" value="Laminin"/>
    <property type="match status" value="1"/>
</dbReference>
<keyword evidence="4 8" id="KW-0472">Membrane</keyword>
<dbReference type="InterPro" id="IPR051830">
    <property type="entry name" value="NOTCH_homolog"/>
</dbReference>
<feature type="transmembrane region" description="Helical" evidence="8">
    <location>
        <begin position="1465"/>
        <end position="1484"/>
    </location>
</feature>
<comment type="caution">
    <text evidence="7">Lacks conserved residue(s) required for the propagation of feature annotation.</text>
</comment>
<dbReference type="PROSITE" id="PS01186">
    <property type="entry name" value="EGF_2"/>
    <property type="match status" value="1"/>
</dbReference>
<feature type="transmembrane region" description="Helical" evidence="8">
    <location>
        <begin position="1327"/>
        <end position="1345"/>
    </location>
</feature>
<evidence type="ECO:0008006" key="13">
    <source>
        <dbReference type="Google" id="ProtNLM"/>
    </source>
</evidence>
<gene>
    <name evidence="11" type="ORF">JYZ213_LOCUS36990</name>
</gene>
<feature type="transmembrane region" description="Helical" evidence="8">
    <location>
        <begin position="1418"/>
        <end position="1440"/>
    </location>
</feature>
<dbReference type="PROSITE" id="PS50026">
    <property type="entry name" value="EGF_3"/>
    <property type="match status" value="1"/>
</dbReference>
<feature type="domain" description="G-protein coupled receptors family 1 profile" evidence="10">
    <location>
        <begin position="1260"/>
        <end position="1516"/>
    </location>
</feature>
<dbReference type="GO" id="GO:0016020">
    <property type="term" value="C:membrane"/>
    <property type="evidence" value="ECO:0007669"/>
    <property type="project" value="UniProtKB-SubCell"/>
</dbReference>
<evidence type="ECO:0000259" key="10">
    <source>
        <dbReference type="PROSITE" id="PS50262"/>
    </source>
</evidence>
<name>A0A815K0T2_9BILA</name>
<evidence type="ECO:0000256" key="8">
    <source>
        <dbReference type="SAM" id="Phobius"/>
    </source>
</evidence>
<reference evidence="11" key="1">
    <citation type="submission" date="2021-02" db="EMBL/GenBank/DDBJ databases">
        <authorList>
            <person name="Nowell W R."/>
        </authorList>
    </citation>
    <scope>NUCLEOTIDE SEQUENCE</scope>
</reference>
<feature type="transmembrane region" description="Helical" evidence="8">
    <location>
        <begin position="1496"/>
        <end position="1518"/>
    </location>
</feature>
<evidence type="ECO:0000256" key="2">
    <source>
        <dbReference type="ARBA" id="ARBA00022692"/>
    </source>
</evidence>
<dbReference type="PANTHER" id="PTHR24033">
    <property type="entry name" value="EGF-LIKE DOMAIN-CONTAINING PROTEIN"/>
    <property type="match status" value="1"/>
</dbReference>
<evidence type="ECO:0000259" key="9">
    <source>
        <dbReference type="PROSITE" id="PS50026"/>
    </source>
</evidence>
<dbReference type="SUPFAM" id="SSF81321">
    <property type="entry name" value="Family A G protein-coupled receptor-like"/>
    <property type="match status" value="1"/>
</dbReference>
<dbReference type="PROSITE" id="PS50262">
    <property type="entry name" value="G_PROTEIN_RECEP_F1_2"/>
    <property type="match status" value="1"/>
</dbReference>
<protein>
    <recommendedName>
        <fullName evidence="13">EGF-like domain-containing protein</fullName>
    </recommendedName>
</protein>
<evidence type="ECO:0000313" key="11">
    <source>
        <dbReference type="EMBL" id="CAF1387016.1"/>
    </source>
</evidence>
<dbReference type="Proteomes" id="UP000663845">
    <property type="component" value="Unassembled WGS sequence"/>
</dbReference>
<dbReference type="EMBL" id="CAJNOG010000948">
    <property type="protein sequence ID" value="CAF1387016.1"/>
    <property type="molecule type" value="Genomic_DNA"/>
</dbReference>
<feature type="disulfide bond" evidence="6">
    <location>
        <begin position="915"/>
        <end position="932"/>
    </location>
</feature>
<accession>A0A815K0T2</accession>
<feature type="transmembrane region" description="Helical" evidence="8">
    <location>
        <begin position="1281"/>
        <end position="1307"/>
    </location>
</feature>
<dbReference type="CDD" id="cd00637">
    <property type="entry name" value="7tm_classA_rhodopsin-like"/>
    <property type="match status" value="1"/>
</dbReference>
<comment type="subcellular location">
    <subcellularLocation>
        <location evidence="1">Membrane</location>
    </subcellularLocation>
</comment>
<dbReference type="SMART" id="SM00181">
    <property type="entry name" value="EGF"/>
    <property type="match status" value="5"/>
</dbReference>
<evidence type="ECO:0000256" key="6">
    <source>
        <dbReference type="PROSITE-ProRule" id="PRU00076"/>
    </source>
</evidence>
<dbReference type="SMART" id="SM00192">
    <property type="entry name" value="LDLa"/>
    <property type="match status" value="2"/>
</dbReference>
<proteinExistence type="predicted"/>
<feature type="disulfide bond" evidence="6">
    <location>
        <begin position="934"/>
        <end position="943"/>
    </location>
</feature>
<feature type="transmembrane region" description="Helical" evidence="8">
    <location>
        <begin position="1246"/>
        <end position="1269"/>
    </location>
</feature>
<comment type="caution">
    <text evidence="11">The sequence shown here is derived from an EMBL/GenBank/DDBJ whole genome shotgun (WGS) entry which is preliminary data.</text>
</comment>
<evidence type="ECO:0000256" key="5">
    <source>
        <dbReference type="ARBA" id="ARBA00023157"/>
    </source>
</evidence>
<evidence type="ECO:0000256" key="1">
    <source>
        <dbReference type="ARBA" id="ARBA00004370"/>
    </source>
</evidence>
<evidence type="ECO:0000313" key="12">
    <source>
        <dbReference type="Proteomes" id="UP000663845"/>
    </source>
</evidence>
<keyword evidence="6" id="KW-0245">EGF-like domain</keyword>
<dbReference type="Gene3D" id="1.20.1070.10">
    <property type="entry name" value="Rhodopsin 7-helix transmembrane proteins"/>
    <property type="match status" value="1"/>
</dbReference>
<sequence length="1539" mass="179419">MINKSDVSFLYNNHNSETIFDCFYAYMIDELDPADIPMNQTNYLTPYCRRSLSNDDINEIEGSIKSRYTFKNLSLQGITSEDLLQWSISIDIIEQYSIYLVKNDTKFDKFIFNNCSSLWFGSNCQYTFNLSISIESFGDYVNASFKARKQYEKKLLIHTCYPYLSGCYRGPEPMCLDWREICDGKIDCIEGDFGVDEKYCHELEVTECNNENEYRCHNGAQCIPLEFYRDGFTSRDCLDGTDEVPQFLGYINHPDPPGFNCIDKIIFACEETTCRYSGYFSCGDGECIYNYGTVFNIVGRDILSCVGTSRDIYYSRTIGMSAKQYPADCYKLLFCKLGFYNYIQNDLFTELDCLSSNWSSTINCTVEYLSFPPKPLVYGYFQPVYLREDLMDRIGDKISPTYICNDRRLCSHLPKTTFQMYGLDCRFFHVSGLFEVSLGYYLRADAEKCQFMGNIYNYTSTSSLFYCDESYKHISKHRLIDGFRDCYHNEDENYKDSCLLNDTQRFNCTSEDKCLSPIGFDLRVPGCKDREDKIYKQEVSVFSVLCSQNRRGLQLEDNETYDTNCEWWPCNNPYTRCDLQFHCANGIDELNCSNTKCKINEYQCYDSLMVYYCIPQEYIYEIPLDCINNNVSDLSRKIFYSNSSTININNEYISWKNKSCLTTDDICGSQSINDQKHFCALRQYSNTPTWSSFFSDLYDSTIMCNLISNNYISRQFFVFSTWNIGNLPSKVNSNQQPIDTKPSETLLIRNTNIELIEYCNRGILIFEGKLFKKKCLCPPNYFGDRCQWQNQRISLTLKIHTLRLYEKRTFVYDIFIYLIDDQNQIIHYYEKIDFISSRDCDIKYNRYLLYPDQPKNPNHTYSIHIDIYEKIAFTYHGSWNLSIPFPFLPVNRIATQIQIPLEKSEEELINCSSECGNHGKCFKYINSNKTFCHCNEGYSGRFCNITYQHSCSSDSIALNSSICLCSLNKFGSKCYLQHTACRSNNNPCQNNGKCIPMNDRIKKNGFICLYNENYLGYDSENLPNKIDINFKIDSIPPVIFGHFITAFYHRQHQQRSIFEKILFGHNSISLFYKEPFNLLFIEISNNYYLTILREKSIPGEYISADVTMNNMCVNITKILNSTLLNYSYTRRLKYYPLQCRENLKFKCFYDEKHMCICDESRFANCFRFSYSNFYDCQGDNNCENDGKCIQDRVKCLTTSVCKCEDCYYGDKCQLTTKGYSISLDVIFGYHIKPWASFLKQSKAVKITASLTIIMFILGCLNGLICILTFRQKSLIEVGCGIYLLMNSITSLLTITLFTIKYCQLVTFQMNLITNRSFIDFNCKSTDVLLKIFLCFGDWLNACTAIERAFTTIQGTRFSKSKSTYIAKYVIPIILCLITISYIHDPISRQLFDDEDEKRTWCIVKYSTNLKTFDKFINLFHFLAPFIINILSALVIIIQVFRSRAKVNQKTSNVTISAQIKQHKHLLISPCILILLALPRLIILFTSRCMKSAQNPWLFLVGYYISFVPPLLIIPVFILPSTTYKKEFLGVIRKMRLYRQ</sequence>
<dbReference type="InterPro" id="IPR017452">
    <property type="entry name" value="GPCR_Rhodpsn_7TM"/>
</dbReference>
<dbReference type="InterPro" id="IPR036055">
    <property type="entry name" value="LDL_receptor-like_sf"/>
</dbReference>
<keyword evidence="3 8" id="KW-1133">Transmembrane helix</keyword>
<dbReference type="InterPro" id="IPR000742">
    <property type="entry name" value="EGF"/>
</dbReference>
<dbReference type="PROSITE" id="PS00022">
    <property type="entry name" value="EGF_1"/>
    <property type="match status" value="3"/>
</dbReference>
<feature type="disulfide bond" evidence="6">
    <location>
        <begin position="911"/>
        <end position="921"/>
    </location>
</feature>
<dbReference type="PROSITE" id="PS50068">
    <property type="entry name" value="LDLRA_2"/>
    <property type="match status" value="1"/>
</dbReference>
<evidence type="ECO:0000256" key="7">
    <source>
        <dbReference type="PROSITE-ProRule" id="PRU00124"/>
    </source>
</evidence>
<dbReference type="Gene3D" id="4.10.400.10">
    <property type="entry name" value="Low-density Lipoprotein Receptor"/>
    <property type="match status" value="1"/>
</dbReference>
<dbReference type="InterPro" id="IPR002172">
    <property type="entry name" value="LDrepeatLR_classA_rpt"/>
</dbReference>